<dbReference type="Pfam" id="PF03995">
    <property type="entry name" value="Inhibitor_I36"/>
    <property type="match status" value="1"/>
</dbReference>
<reference evidence="2 3" key="1">
    <citation type="submission" date="2023-08" db="EMBL/GenBank/DDBJ databases">
        <authorList>
            <person name="Sharma P."/>
            <person name="Verma V."/>
            <person name="Mohan M.K."/>
            <person name="Dubey A.K."/>
        </authorList>
    </citation>
    <scope>NUCLEOTIDE SEQUENCE [LARGE SCALE GENOMIC DNA]</scope>
    <source>
        <strain evidence="2 3">ADP4</strain>
    </source>
</reference>
<sequence length="129" mass="14038">MKMRAAVVASAALLTLAGTTSAQAAPLGVDITPGRGPHACPDERLCLYEHGAFNEGQLGLVLRTDQDISFLGHYGFNDKTSAVINNTDHTVRLYYDRDFGREYLVLAPGQARDLVDTNWNDDVSSVELL</sequence>
<name>A0ABU7WQH1_9ACTN</name>
<dbReference type="Proteomes" id="UP001348265">
    <property type="component" value="Unassembled WGS sequence"/>
</dbReference>
<evidence type="ECO:0000256" key="1">
    <source>
        <dbReference type="SAM" id="SignalP"/>
    </source>
</evidence>
<keyword evidence="3" id="KW-1185">Reference proteome</keyword>
<dbReference type="RefSeq" id="WP_331786367.1">
    <property type="nucleotide sequence ID" value="NZ_JAVFKM010000004.1"/>
</dbReference>
<protein>
    <submittedName>
        <fullName evidence="2">Peptidase inhibitor family I36 protein</fullName>
    </submittedName>
</protein>
<gene>
    <name evidence="2" type="ORF">RB636_11285</name>
</gene>
<feature type="chain" id="PRO_5046709296" evidence="1">
    <location>
        <begin position="25"/>
        <end position="129"/>
    </location>
</feature>
<keyword evidence="1" id="KW-0732">Signal</keyword>
<comment type="caution">
    <text evidence="2">The sequence shown here is derived from an EMBL/GenBank/DDBJ whole genome shotgun (WGS) entry which is preliminary data.</text>
</comment>
<accession>A0ABU7WQH1</accession>
<organism evidence="2 3">
    <name type="scientific">Streptomyces chrestomyceticus</name>
    <dbReference type="NCBI Taxonomy" id="68185"/>
    <lineage>
        <taxon>Bacteria</taxon>
        <taxon>Bacillati</taxon>
        <taxon>Actinomycetota</taxon>
        <taxon>Actinomycetes</taxon>
        <taxon>Kitasatosporales</taxon>
        <taxon>Streptomycetaceae</taxon>
        <taxon>Streptomyces</taxon>
    </lineage>
</organism>
<dbReference type="Gene3D" id="2.60.20.10">
    <property type="entry name" value="Crystallins"/>
    <property type="match status" value="1"/>
</dbReference>
<evidence type="ECO:0000313" key="2">
    <source>
        <dbReference type="EMBL" id="MEF3113776.1"/>
    </source>
</evidence>
<evidence type="ECO:0000313" key="3">
    <source>
        <dbReference type="Proteomes" id="UP001348265"/>
    </source>
</evidence>
<feature type="signal peptide" evidence="1">
    <location>
        <begin position="1"/>
        <end position="24"/>
    </location>
</feature>
<dbReference type="EMBL" id="JAVFKM010000004">
    <property type="protein sequence ID" value="MEF3113776.1"/>
    <property type="molecule type" value="Genomic_DNA"/>
</dbReference>
<proteinExistence type="predicted"/>